<dbReference type="PROSITE" id="PS50179">
    <property type="entry name" value="VHS"/>
    <property type="match status" value="1"/>
</dbReference>
<dbReference type="Ensembl" id="ENSEEET00000012306.2">
    <property type="protein sequence ID" value="ENSEEEP00000012162.2"/>
    <property type="gene ID" value="ENSEEEG00000006132.2"/>
</dbReference>
<dbReference type="Pfam" id="PF03127">
    <property type="entry name" value="GAT"/>
    <property type="match status" value="1"/>
</dbReference>
<dbReference type="GO" id="GO:0043130">
    <property type="term" value="F:ubiquitin binding"/>
    <property type="evidence" value="ECO:0007669"/>
    <property type="project" value="InterPro"/>
</dbReference>
<dbReference type="InterPro" id="IPR014645">
    <property type="entry name" value="TOM1"/>
</dbReference>
<dbReference type="Gene3D" id="1.25.40.90">
    <property type="match status" value="1"/>
</dbReference>
<evidence type="ECO:0000256" key="3">
    <source>
        <dbReference type="ARBA" id="ARBA00022927"/>
    </source>
</evidence>
<keyword evidence="10" id="KW-1185">Reference proteome</keyword>
<evidence type="ECO:0000259" key="8">
    <source>
        <dbReference type="PROSITE" id="PS50909"/>
    </source>
</evidence>
<evidence type="ECO:0000313" key="9">
    <source>
        <dbReference type="Ensembl" id="ENSEEEP00000012162.2"/>
    </source>
</evidence>
<feature type="domain" description="VHS" evidence="7">
    <location>
        <begin position="20"/>
        <end position="152"/>
    </location>
</feature>
<dbReference type="GO" id="GO:0035091">
    <property type="term" value="F:phosphatidylinositol binding"/>
    <property type="evidence" value="ECO:0007669"/>
    <property type="project" value="InterPro"/>
</dbReference>
<dbReference type="GO" id="GO:0007165">
    <property type="term" value="P:signal transduction"/>
    <property type="evidence" value="ECO:0007669"/>
    <property type="project" value="TreeGrafter"/>
</dbReference>
<evidence type="ECO:0000256" key="1">
    <source>
        <dbReference type="ARBA" id="ARBA00007708"/>
    </source>
</evidence>
<dbReference type="SUPFAM" id="SSF48464">
    <property type="entry name" value="ENTH/VHS domain"/>
    <property type="match status" value="1"/>
</dbReference>
<dbReference type="InterPro" id="IPR008942">
    <property type="entry name" value="ENTH_VHS"/>
</dbReference>
<feature type="transmembrane region" description="Helical" evidence="6">
    <location>
        <begin position="397"/>
        <end position="419"/>
    </location>
</feature>
<reference evidence="10" key="2">
    <citation type="journal article" date="2017" name="Sci. Adv.">
        <title>A tail of two voltages: Proteomic comparison of the three electric organs of the electric eel.</title>
        <authorList>
            <person name="Traeger L.L."/>
            <person name="Sabat G."/>
            <person name="Barrett-Wilt G.A."/>
            <person name="Wells G.B."/>
            <person name="Sussman M.R."/>
        </authorList>
    </citation>
    <scope>NUCLEOTIDE SEQUENCE [LARGE SCALE GENOMIC DNA]</scope>
</reference>
<organism evidence="9 10">
    <name type="scientific">Electrophorus electricus</name>
    <name type="common">Electric eel</name>
    <name type="synonym">Gymnotus electricus</name>
    <dbReference type="NCBI Taxonomy" id="8005"/>
    <lineage>
        <taxon>Eukaryota</taxon>
        <taxon>Metazoa</taxon>
        <taxon>Chordata</taxon>
        <taxon>Craniata</taxon>
        <taxon>Vertebrata</taxon>
        <taxon>Euteleostomi</taxon>
        <taxon>Actinopterygii</taxon>
        <taxon>Neopterygii</taxon>
        <taxon>Teleostei</taxon>
        <taxon>Ostariophysi</taxon>
        <taxon>Gymnotiformes</taxon>
        <taxon>Gymnotoidei</taxon>
        <taxon>Gymnotidae</taxon>
        <taxon>Electrophorus</taxon>
    </lineage>
</organism>
<name>A0A4W4EMH7_ELEEL</name>
<dbReference type="GO" id="GO:0005768">
    <property type="term" value="C:endosome"/>
    <property type="evidence" value="ECO:0007669"/>
    <property type="project" value="TreeGrafter"/>
</dbReference>
<dbReference type="Gene3D" id="1.20.58.160">
    <property type="match status" value="1"/>
</dbReference>
<feature type="compositionally biased region" description="Polar residues" evidence="5">
    <location>
        <begin position="471"/>
        <end position="480"/>
    </location>
</feature>
<dbReference type="FunFam" id="1.20.58.160:FF:000001">
    <property type="entry name" value="TOM1-like protein 2 isoform X1"/>
    <property type="match status" value="1"/>
</dbReference>
<evidence type="ECO:0000256" key="6">
    <source>
        <dbReference type="SAM" id="Phobius"/>
    </source>
</evidence>
<evidence type="ECO:0008006" key="11">
    <source>
        <dbReference type="Google" id="ProtNLM"/>
    </source>
</evidence>
<dbReference type="FunFam" id="1.25.40.90:FF:000003">
    <property type="entry name" value="TOM1-like protein 2 isoform X1"/>
    <property type="match status" value="1"/>
</dbReference>
<accession>A0A4W4EMH7</accession>
<dbReference type="SMART" id="SM00288">
    <property type="entry name" value="VHS"/>
    <property type="match status" value="1"/>
</dbReference>
<dbReference type="CDD" id="cd14238">
    <property type="entry name" value="GAT_TM1L2"/>
    <property type="match status" value="1"/>
</dbReference>
<protein>
    <recommendedName>
        <fullName evidence="11">Target of myb1 like 2 membrane trafficking protein</fullName>
    </recommendedName>
</protein>
<dbReference type="AlphaFoldDB" id="A0A4W4EMH7"/>
<dbReference type="GeneTree" id="ENSGT00940000156940"/>
<dbReference type="GO" id="GO:0030276">
    <property type="term" value="F:clathrin binding"/>
    <property type="evidence" value="ECO:0007669"/>
    <property type="project" value="TreeGrafter"/>
</dbReference>
<keyword evidence="2 4" id="KW-0813">Transport</keyword>
<evidence type="ECO:0000256" key="4">
    <source>
        <dbReference type="PIRNR" id="PIRNR036948"/>
    </source>
</evidence>
<comment type="similarity">
    <text evidence="1 4">Belongs to the TOM1 family.</text>
</comment>
<dbReference type="Proteomes" id="UP000314983">
    <property type="component" value="Chromosome 14"/>
</dbReference>
<feature type="region of interest" description="Disordered" evidence="5">
    <location>
        <begin position="460"/>
        <end position="495"/>
    </location>
</feature>
<dbReference type="PANTHER" id="PTHR13856">
    <property type="entry name" value="VHS DOMAIN CONTAINING PROTEIN FAMILY"/>
    <property type="match status" value="1"/>
</dbReference>
<feature type="compositionally biased region" description="Basic and acidic residues" evidence="5">
    <location>
        <begin position="483"/>
        <end position="495"/>
    </location>
</feature>
<dbReference type="PIRSF" id="PIRSF036948">
    <property type="entry name" value="TOM1"/>
    <property type="match status" value="1"/>
</dbReference>
<reference evidence="9" key="3">
    <citation type="submission" date="2020-05" db="EMBL/GenBank/DDBJ databases">
        <title>Electrophorus electricus (electric eel) genome, fEleEle1, primary haplotype.</title>
        <authorList>
            <person name="Myers G."/>
            <person name="Meyer A."/>
            <person name="Fedrigo O."/>
            <person name="Formenti G."/>
            <person name="Rhie A."/>
            <person name="Tracey A."/>
            <person name="Sims Y."/>
            <person name="Jarvis E.D."/>
        </authorList>
    </citation>
    <scope>NUCLEOTIDE SEQUENCE [LARGE SCALE GENOMIC DNA]</scope>
</reference>
<gene>
    <name evidence="9" type="primary">TOM1L2</name>
</gene>
<reference evidence="10" key="1">
    <citation type="journal article" date="2014" name="Science">
        <title>Nonhuman genetics. Genomic basis for the convergent evolution of electric organs.</title>
        <authorList>
            <person name="Gallant J.R."/>
            <person name="Traeger L.L."/>
            <person name="Volkening J.D."/>
            <person name="Moffett H."/>
            <person name="Chen P.H."/>
            <person name="Novina C.D."/>
            <person name="Phillips G.N.Jr."/>
            <person name="Anand R."/>
            <person name="Wells G.B."/>
            <person name="Pinch M."/>
            <person name="Guth R."/>
            <person name="Unguez G.A."/>
            <person name="Albert J.S."/>
            <person name="Zakon H.H."/>
            <person name="Samanta M.P."/>
            <person name="Sussman M.R."/>
        </authorList>
    </citation>
    <scope>NUCLEOTIDE SEQUENCE [LARGE SCALE GENOMIC DNA]</scope>
</reference>
<dbReference type="Pfam" id="PF00790">
    <property type="entry name" value="VHS"/>
    <property type="match status" value="1"/>
</dbReference>
<evidence type="ECO:0000256" key="5">
    <source>
        <dbReference type="SAM" id="MobiDB-lite"/>
    </source>
</evidence>
<dbReference type="PANTHER" id="PTHR13856:SF31">
    <property type="entry name" value="TOM1-LIKE PROTEIN 2"/>
    <property type="match status" value="1"/>
</dbReference>
<dbReference type="InterPro" id="IPR004152">
    <property type="entry name" value="GAT_dom"/>
</dbReference>
<dbReference type="InterPro" id="IPR038425">
    <property type="entry name" value="GAT_sf"/>
</dbReference>
<evidence type="ECO:0000313" key="10">
    <source>
        <dbReference type="Proteomes" id="UP000314983"/>
    </source>
</evidence>
<evidence type="ECO:0000256" key="2">
    <source>
        <dbReference type="ARBA" id="ARBA00022448"/>
    </source>
</evidence>
<evidence type="ECO:0000259" key="7">
    <source>
        <dbReference type="PROSITE" id="PS50179"/>
    </source>
</evidence>
<dbReference type="PROSITE" id="PS50909">
    <property type="entry name" value="GAT"/>
    <property type="match status" value="1"/>
</dbReference>
<proteinExistence type="inferred from homology"/>
<sequence>MEFLLGNPYSTPVGQCIEKATDGSLQSEDWTLNMEICDIINETEDGPKDAIRAVKKRLNGNKNYREVMLTLTVLETCVKNCGYRFHALVTNRDFIDGVLVKVISPKNNPPAIVQDKVLALIQAWADAFRSSPDLTGVVHVYEEMKRKGIEFPRSDLETLSPIHTPQRLQGAPEGDIKPSAPSQPKAQPNPAPVPAYSAPLAHTPPQIPNLHVAGPINPTPEQICRLRSELDIVRGNTKVMSEMLTEMVPGQEDPSDHELLQELNRTCRAMQQRIVELISRVSNEEVTEELLHVNDDLNNIFLRYERYERFRSGRAGHGVNNGVLSEATEDNLIDLGPGSPAVVSPRISATPPSALLAGLDVGADNVSGTLSSLNSCPPQDDFDVFAQARTGTLSDQLLCFVFMFSGIVFLFAAACGFGPKVSLAQSSVMDDIEEWLCTDVVRLVFFDKFLEERAKAADMVPTLPAPPSGDPATTVSSSVSAGKKADRPEDALFAL</sequence>
<keyword evidence="6" id="KW-0812">Transmembrane</keyword>
<feature type="domain" description="GAT" evidence="8">
    <location>
        <begin position="221"/>
        <end position="309"/>
    </location>
</feature>
<dbReference type="SUPFAM" id="SSF89009">
    <property type="entry name" value="GAT-like domain"/>
    <property type="match status" value="1"/>
</dbReference>
<dbReference type="GO" id="GO:0015031">
    <property type="term" value="P:protein transport"/>
    <property type="evidence" value="ECO:0007669"/>
    <property type="project" value="UniProtKB-UniRule"/>
</dbReference>
<keyword evidence="3 4" id="KW-0653">Protein transport</keyword>
<keyword evidence="6" id="KW-0472">Membrane</keyword>
<dbReference type="GO" id="GO:0016020">
    <property type="term" value="C:membrane"/>
    <property type="evidence" value="ECO:0007669"/>
    <property type="project" value="TreeGrafter"/>
</dbReference>
<feature type="region of interest" description="Disordered" evidence="5">
    <location>
        <begin position="155"/>
        <end position="198"/>
    </location>
</feature>
<dbReference type="InterPro" id="IPR002014">
    <property type="entry name" value="VHS_dom"/>
</dbReference>
<keyword evidence="6" id="KW-1133">Transmembrane helix</keyword>
<reference evidence="9" key="5">
    <citation type="submission" date="2025-09" db="UniProtKB">
        <authorList>
            <consortium name="Ensembl"/>
        </authorList>
    </citation>
    <scope>IDENTIFICATION</scope>
</reference>
<reference evidence="9" key="4">
    <citation type="submission" date="2025-08" db="UniProtKB">
        <authorList>
            <consortium name="Ensembl"/>
        </authorList>
    </citation>
    <scope>IDENTIFICATION</scope>
</reference>